<name>A0AAW1Q146_9CHLO</name>
<comment type="caution">
    <text evidence="4">The sequence shown here is derived from an EMBL/GenBank/DDBJ whole genome shotgun (WGS) entry which is preliminary data.</text>
</comment>
<evidence type="ECO:0008006" key="6">
    <source>
        <dbReference type="Google" id="ProtNLM"/>
    </source>
</evidence>
<feature type="active site" evidence="3">
    <location>
        <position position="51"/>
    </location>
</feature>
<keyword evidence="2" id="KW-0413">Isomerase</keyword>
<evidence type="ECO:0000256" key="1">
    <source>
        <dbReference type="ARBA" id="ARBA00008270"/>
    </source>
</evidence>
<comment type="similarity">
    <text evidence="1">Belongs to the PhzF family.</text>
</comment>
<dbReference type="InterPro" id="IPR003719">
    <property type="entry name" value="Phenazine_PhzF-like"/>
</dbReference>
<dbReference type="GO" id="GO:0016853">
    <property type="term" value="F:isomerase activity"/>
    <property type="evidence" value="ECO:0007669"/>
    <property type="project" value="UniProtKB-KW"/>
</dbReference>
<dbReference type="PIRSF" id="PIRSF016184">
    <property type="entry name" value="PhzC_PhzF"/>
    <property type="match status" value="1"/>
</dbReference>
<evidence type="ECO:0000313" key="4">
    <source>
        <dbReference type="EMBL" id="KAK9814400.1"/>
    </source>
</evidence>
<gene>
    <name evidence="4" type="ORF">WJX72_005326</name>
</gene>
<dbReference type="SUPFAM" id="SSF54506">
    <property type="entry name" value="Diaminopimelate epimerase-like"/>
    <property type="match status" value="1"/>
</dbReference>
<organism evidence="4 5">
    <name type="scientific">[Myrmecia] bisecta</name>
    <dbReference type="NCBI Taxonomy" id="41462"/>
    <lineage>
        <taxon>Eukaryota</taxon>
        <taxon>Viridiplantae</taxon>
        <taxon>Chlorophyta</taxon>
        <taxon>core chlorophytes</taxon>
        <taxon>Trebouxiophyceae</taxon>
        <taxon>Trebouxiales</taxon>
        <taxon>Trebouxiaceae</taxon>
        <taxon>Myrmecia</taxon>
    </lineage>
</organism>
<dbReference type="GO" id="GO:0005737">
    <property type="term" value="C:cytoplasm"/>
    <property type="evidence" value="ECO:0007669"/>
    <property type="project" value="TreeGrafter"/>
</dbReference>
<reference evidence="4 5" key="1">
    <citation type="journal article" date="2024" name="Nat. Commun.">
        <title>Phylogenomics reveals the evolutionary origins of lichenization in chlorophyte algae.</title>
        <authorList>
            <person name="Puginier C."/>
            <person name="Libourel C."/>
            <person name="Otte J."/>
            <person name="Skaloud P."/>
            <person name="Haon M."/>
            <person name="Grisel S."/>
            <person name="Petersen M."/>
            <person name="Berrin J.G."/>
            <person name="Delaux P.M."/>
            <person name="Dal Grande F."/>
            <person name="Keller J."/>
        </authorList>
    </citation>
    <scope>NUCLEOTIDE SEQUENCE [LARGE SCALE GENOMIC DNA]</scope>
    <source>
        <strain evidence="4 5">SAG 2043</strain>
    </source>
</reference>
<dbReference type="NCBIfam" id="TIGR00654">
    <property type="entry name" value="PhzF_family"/>
    <property type="match status" value="1"/>
</dbReference>
<dbReference type="Gene3D" id="3.10.310.10">
    <property type="entry name" value="Diaminopimelate Epimerase, Chain A, domain 1"/>
    <property type="match status" value="2"/>
</dbReference>
<evidence type="ECO:0000313" key="5">
    <source>
        <dbReference type="Proteomes" id="UP001489004"/>
    </source>
</evidence>
<proteinExistence type="inferred from homology"/>
<dbReference type="Pfam" id="PF02567">
    <property type="entry name" value="PhzC-PhzF"/>
    <property type="match status" value="1"/>
</dbReference>
<keyword evidence="5" id="KW-1185">Reference proteome</keyword>
<dbReference type="PANTHER" id="PTHR13774:SF17">
    <property type="entry name" value="PHENAZINE BIOSYNTHESIS-LIKE DOMAIN-CONTAINING PROTEIN"/>
    <property type="match status" value="1"/>
</dbReference>
<protein>
    <recommendedName>
        <fullName evidence="6">Phenazine biosynthesis-like protein</fullName>
    </recommendedName>
</protein>
<evidence type="ECO:0000256" key="3">
    <source>
        <dbReference type="PIRSR" id="PIRSR016184-1"/>
    </source>
</evidence>
<dbReference type="PANTHER" id="PTHR13774">
    <property type="entry name" value="PHENAZINE BIOSYNTHESIS PROTEIN"/>
    <property type="match status" value="1"/>
</dbReference>
<dbReference type="AlphaFoldDB" id="A0AAW1Q146"/>
<accession>A0AAW1Q146</accession>
<dbReference type="EMBL" id="JALJOR010000007">
    <property type="protein sequence ID" value="KAK9814400.1"/>
    <property type="molecule type" value="Genomic_DNA"/>
</dbReference>
<dbReference type="Proteomes" id="UP001489004">
    <property type="component" value="Unassembled WGS sequence"/>
</dbReference>
<evidence type="ECO:0000256" key="2">
    <source>
        <dbReference type="ARBA" id="ARBA00023235"/>
    </source>
</evidence>
<sequence length="306" mass="32276">MELKVPLYQVDAFTKQAFKGNPAAVCLLGDTVLPLDDSIRQAIAAEMNLSETAFLEVIQEEGQGMTFSTSRRFKLRWFTPTVEMPLCGHATLASAAALIEGEGNKAGQLFFETASGTLSVTQLGAADDGRPMLQMALPLADPVDPVPQSCLAGSALMQVLLGGQQPADVCFSQRLKYLLVVLPEGSTKEDLLALQPDPRGLLEAASTDDVTGVIVSLPGGSGDGSGQYDVLSRFFAPWSGIDEDAVTGSAHSLLAPYWGARLNKTSLTARQCSSRGGELIMQVDAANQRVLVGGTAVIVTAGKLYL</sequence>